<dbReference type="EMBL" id="OX459956">
    <property type="protein sequence ID" value="CAI9161949.1"/>
    <property type="molecule type" value="Genomic_DNA"/>
</dbReference>
<keyword evidence="3" id="KW-1185">Reference proteome</keyword>
<reference evidence="2" key="1">
    <citation type="submission" date="2023-04" db="EMBL/GenBank/DDBJ databases">
        <authorList>
            <consortium name="ELIXIR-Norway"/>
        </authorList>
    </citation>
    <scope>NUCLEOTIDE SEQUENCE [LARGE SCALE GENOMIC DNA]</scope>
</reference>
<protein>
    <submittedName>
        <fullName evidence="2">Uncharacterized protein</fullName>
    </submittedName>
</protein>
<gene>
    <name evidence="2" type="ORF">MRATA1EN1_LOCUS10911</name>
</gene>
<accession>A0ABN8YKF3</accession>
<evidence type="ECO:0000313" key="3">
    <source>
        <dbReference type="Proteomes" id="UP001176941"/>
    </source>
</evidence>
<evidence type="ECO:0000313" key="2">
    <source>
        <dbReference type="EMBL" id="CAI9161949.1"/>
    </source>
</evidence>
<proteinExistence type="predicted"/>
<sequence>MHRTSCSSFPSPPPPQRALYHTLANWGKGCRLNQLSGLNVQPELTEDSRRMKRLLGLAAQVHMGYSDQARPEKSLKVVGNHRLSSGAQWLSSLGPPLPCRWWGLNWRPAEQLSCGWSAQMKLLKRMEQPDSVRMFSGSAAALGAKVIAKQEPLDCLEMILNLATTLSAKDPGIRLPAHLCHSFPYRFNWESCILSGNPSSRGEGEEEKNVSNFKGQFRKPDVAHRQTAPRGMRDKGRGHTWHIL</sequence>
<organism evidence="2 3">
    <name type="scientific">Rangifer tarandus platyrhynchus</name>
    <name type="common">Svalbard reindeer</name>
    <dbReference type="NCBI Taxonomy" id="3082113"/>
    <lineage>
        <taxon>Eukaryota</taxon>
        <taxon>Metazoa</taxon>
        <taxon>Chordata</taxon>
        <taxon>Craniata</taxon>
        <taxon>Vertebrata</taxon>
        <taxon>Euteleostomi</taxon>
        <taxon>Mammalia</taxon>
        <taxon>Eutheria</taxon>
        <taxon>Laurasiatheria</taxon>
        <taxon>Artiodactyla</taxon>
        <taxon>Ruminantia</taxon>
        <taxon>Pecora</taxon>
        <taxon>Cervidae</taxon>
        <taxon>Odocoileinae</taxon>
        <taxon>Rangifer</taxon>
    </lineage>
</organism>
<evidence type="ECO:0000256" key="1">
    <source>
        <dbReference type="SAM" id="MobiDB-lite"/>
    </source>
</evidence>
<name>A0ABN8YKF3_RANTA</name>
<feature type="region of interest" description="Disordered" evidence="1">
    <location>
        <begin position="197"/>
        <end position="244"/>
    </location>
</feature>
<dbReference type="Proteomes" id="UP001176941">
    <property type="component" value="Chromosome 20"/>
</dbReference>